<name>A0A8T1SB55_CHESE</name>
<sequence length="61" mass="6475">MDTGRDETSSTSCSWSHQLSWLRALVAALRSPPTPRSPIMASALIVLFLGCWLAGQSGLSG</sequence>
<accession>A0A8T1SB55</accession>
<keyword evidence="1" id="KW-1133">Transmembrane helix</keyword>
<evidence type="ECO:0000313" key="3">
    <source>
        <dbReference type="Proteomes" id="UP000765507"/>
    </source>
</evidence>
<evidence type="ECO:0000256" key="1">
    <source>
        <dbReference type="SAM" id="Phobius"/>
    </source>
</evidence>
<dbReference type="Proteomes" id="UP000765507">
    <property type="component" value="Unassembled WGS sequence"/>
</dbReference>
<organism evidence="2 3">
    <name type="scientific">Chelydra serpentina</name>
    <name type="common">Snapping turtle</name>
    <name type="synonym">Testudo serpentina</name>
    <dbReference type="NCBI Taxonomy" id="8475"/>
    <lineage>
        <taxon>Eukaryota</taxon>
        <taxon>Metazoa</taxon>
        <taxon>Chordata</taxon>
        <taxon>Craniata</taxon>
        <taxon>Vertebrata</taxon>
        <taxon>Euteleostomi</taxon>
        <taxon>Archelosauria</taxon>
        <taxon>Testudinata</taxon>
        <taxon>Testudines</taxon>
        <taxon>Cryptodira</taxon>
        <taxon>Durocryptodira</taxon>
        <taxon>Americhelydia</taxon>
        <taxon>Chelydroidea</taxon>
        <taxon>Chelydridae</taxon>
        <taxon>Chelydra</taxon>
    </lineage>
</organism>
<evidence type="ECO:0000313" key="2">
    <source>
        <dbReference type="EMBL" id="KAG6925897.1"/>
    </source>
</evidence>
<gene>
    <name evidence="2" type="ORF">G0U57_013072</name>
</gene>
<proteinExistence type="predicted"/>
<keyword evidence="3" id="KW-1185">Reference proteome</keyword>
<dbReference type="EMBL" id="JAHGAV010000356">
    <property type="protein sequence ID" value="KAG6925897.1"/>
    <property type="molecule type" value="Genomic_DNA"/>
</dbReference>
<keyword evidence="1" id="KW-0812">Transmembrane</keyword>
<dbReference type="AlphaFoldDB" id="A0A8T1SB55"/>
<reference evidence="2 3" key="1">
    <citation type="journal article" date="2020" name="G3 (Bethesda)">
        <title>Draft Genome of the Common Snapping Turtle, Chelydra serpentina, a Model for Phenotypic Plasticity in Reptiles.</title>
        <authorList>
            <person name="Das D."/>
            <person name="Singh S.K."/>
            <person name="Bierstedt J."/>
            <person name="Erickson A."/>
            <person name="Galli G.L.J."/>
            <person name="Crossley D.A. 2nd"/>
            <person name="Rhen T."/>
        </authorList>
    </citation>
    <scope>NUCLEOTIDE SEQUENCE [LARGE SCALE GENOMIC DNA]</scope>
    <source>
        <strain evidence="2">KW</strain>
    </source>
</reference>
<comment type="caution">
    <text evidence="2">The sequence shown here is derived from an EMBL/GenBank/DDBJ whole genome shotgun (WGS) entry which is preliminary data.</text>
</comment>
<protein>
    <submittedName>
        <fullName evidence="2">Uncharacterized protein</fullName>
    </submittedName>
</protein>
<feature type="transmembrane region" description="Helical" evidence="1">
    <location>
        <begin position="39"/>
        <end position="55"/>
    </location>
</feature>
<keyword evidence="1" id="KW-0472">Membrane</keyword>